<dbReference type="EMBL" id="JACHJY010000002">
    <property type="protein sequence ID" value="MBB4980394.1"/>
    <property type="molecule type" value="Genomic_DNA"/>
</dbReference>
<dbReference type="AlphaFoldDB" id="A0A7W7TW12"/>
<accession>A0A7W7TW12</accession>
<sequence length="60" mass="6129">MSAASRVSDGPAQALEVLSLYARSVDGAVSTTAACVLVGWNARTLIYSSAGHPTRAPAPR</sequence>
<evidence type="ECO:0008006" key="3">
    <source>
        <dbReference type="Google" id="ProtNLM"/>
    </source>
</evidence>
<name>A0A7W7TW12_9ACTN</name>
<keyword evidence="2" id="KW-1185">Reference proteome</keyword>
<reference evidence="1 2" key="1">
    <citation type="submission" date="2020-08" db="EMBL/GenBank/DDBJ databases">
        <title>Genomic Encyclopedia of Type Strains, Phase III (KMG-III): the genomes of soil and plant-associated and newly described type strains.</title>
        <authorList>
            <person name="Whitman W."/>
        </authorList>
    </citation>
    <scope>NUCLEOTIDE SEQUENCE [LARGE SCALE GENOMIC DNA]</scope>
    <source>
        <strain evidence="1 2">SFB5A</strain>
    </source>
</reference>
<evidence type="ECO:0000313" key="2">
    <source>
        <dbReference type="Proteomes" id="UP000582643"/>
    </source>
</evidence>
<gene>
    <name evidence="1" type="ORF">GGE06_001302</name>
</gene>
<comment type="caution">
    <text evidence="1">The sequence shown here is derived from an EMBL/GenBank/DDBJ whole genome shotgun (WGS) entry which is preliminary data.</text>
</comment>
<protein>
    <recommendedName>
        <fullName evidence="3">PPM-type phosphatase domain-containing protein</fullName>
    </recommendedName>
</protein>
<dbReference type="Proteomes" id="UP000582643">
    <property type="component" value="Unassembled WGS sequence"/>
</dbReference>
<organism evidence="1 2">
    <name type="scientific">Streptomyces nymphaeiformis</name>
    <dbReference type="NCBI Taxonomy" id="2663842"/>
    <lineage>
        <taxon>Bacteria</taxon>
        <taxon>Bacillati</taxon>
        <taxon>Actinomycetota</taxon>
        <taxon>Actinomycetes</taxon>
        <taxon>Kitasatosporales</taxon>
        <taxon>Streptomycetaceae</taxon>
        <taxon>Streptomyces</taxon>
    </lineage>
</organism>
<proteinExistence type="predicted"/>
<evidence type="ECO:0000313" key="1">
    <source>
        <dbReference type="EMBL" id="MBB4980394.1"/>
    </source>
</evidence>